<dbReference type="Proteomes" id="UP000035681">
    <property type="component" value="Unplaced"/>
</dbReference>
<evidence type="ECO:0000256" key="1">
    <source>
        <dbReference type="SAM" id="SignalP"/>
    </source>
</evidence>
<sequence length="173" mass="21277">MYSILWRILFFLWIYVKVSDERKFVFNAYNKKFSKDYINALVDEAIKRLQKKYEEETLIHMKESEEYHKYLDNQLDNFKTYSNSLYDDNKKLREIYKKRIEDVSGNENLIESPEDYENEIMDNKYKSFEDILEKKNLFKKQTNLNDSHIIVKQNPKVIDETFRLKLRKVKSKW</sequence>
<evidence type="ECO:0000313" key="4">
    <source>
        <dbReference type="WBParaSite" id="TCONS_00007975.p1"/>
    </source>
</evidence>
<proteinExistence type="predicted"/>
<dbReference type="WBParaSite" id="TCONS_00007975.p1">
    <property type="protein sequence ID" value="TCONS_00007975.p1"/>
    <property type="gene ID" value="XLOC_005981"/>
</dbReference>
<organism evidence="3">
    <name type="scientific">Strongyloides stercoralis</name>
    <name type="common">Threadworm</name>
    <dbReference type="NCBI Taxonomy" id="6248"/>
    <lineage>
        <taxon>Eukaryota</taxon>
        <taxon>Metazoa</taxon>
        <taxon>Ecdysozoa</taxon>
        <taxon>Nematoda</taxon>
        <taxon>Chromadorea</taxon>
        <taxon>Rhabditida</taxon>
        <taxon>Tylenchina</taxon>
        <taxon>Panagrolaimomorpha</taxon>
        <taxon>Strongyloidoidea</taxon>
        <taxon>Strongyloididae</taxon>
        <taxon>Strongyloides</taxon>
    </lineage>
</organism>
<dbReference type="AlphaFoldDB" id="A0A0K0E424"/>
<name>A0A0K0E424_STRER</name>
<keyword evidence="1" id="KW-0732">Signal</keyword>
<evidence type="ECO:0000313" key="2">
    <source>
        <dbReference type="Proteomes" id="UP000035681"/>
    </source>
</evidence>
<reference evidence="3" key="1">
    <citation type="submission" date="2015-08" db="UniProtKB">
        <authorList>
            <consortium name="WormBaseParasite"/>
        </authorList>
    </citation>
    <scope>IDENTIFICATION</scope>
</reference>
<accession>A0A0K0E424</accession>
<keyword evidence="2" id="KW-1185">Reference proteome</keyword>
<feature type="signal peptide" evidence="1">
    <location>
        <begin position="1"/>
        <end position="20"/>
    </location>
</feature>
<evidence type="ECO:0000313" key="3">
    <source>
        <dbReference type="WBParaSite" id="SSTP_0000424200.1"/>
    </source>
</evidence>
<dbReference type="WBParaSite" id="SSTP_0000424200.1">
    <property type="protein sequence ID" value="SSTP_0000424200.1"/>
    <property type="gene ID" value="SSTP_0000424200"/>
</dbReference>
<protein>
    <submittedName>
        <fullName evidence="3 4">Uncharacterized protein</fullName>
    </submittedName>
</protein>
<feature type="chain" id="PRO_5005327403" evidence="1">
    <location>
        <begin position="21"/>
        <end position="173"/>
    </location>
</feature>